<dbReference type="Gene3D" id="3.40.50.300">
    <property type="entry name" value="P-loop containing nucleotide triphosphate hydrolases"/>
    <property type="match status" value="2"/>
</dbReference>
<dbReference type="CDD" id="cd18787">
    <property type="entry name" value="SF2_C_DEAD"/>
    <property type="match status" value="1"/>
</dbReference>
<dbReference type="InterPro" id="IPR012677">
    <property type="entry name" value="Nucleotide-bd_a/b_plait_sf"/>
</dbReference>
<dbReference type="Proteomes" id="UP000320078">
    <property type="component" value="Unassembled WGS sequence"/>
</dbReference>
<dbReference type="GO" id="GO:0016787">
    <property type="term" value="F:hydrolase activity"/>
    <property type="evidence" value="ECO:0007669"/>
    <property type="project" value="UniProtKB-KW"/>
</dbReference>
<dbReference type="EMBL" id="VIAE01000002">
    <property type="protein sequence ID" value="TVY12384.1"/>
    <property type="molecule type" value="Genomic_DNA"/>
</dbReference>
<evidence type="ECO:0000313" key="11">
    <source>
        <dbReference type="EMBL" id="TVY12384.1"/>
    </source>
</evidence>
<dbReference type="Pfam" id="PF00270">
    <property type="entry name" value="DEAD"/>
    <property type="match status" value="1"/>
</dbReference>
<keyword evidence="3 11" id="KW-0347">Helicase</keyword>
<dbReference type="PROSITE" id="PS51195">
    <property type="entry name" value="Q_MOTIF"/>
    <property type="match status" value="1"/>
</dbReference>
<comment type="caution">
    <text evidence="11">The sequence shown here is derived from an EMBL/GenBank/DDBJ whole genome shotgun (WGS) entry which is preliminary data.</text>
</comment>
<feature type="short sequence motif" description="Q motif" evidence="6">
    <location>
        <begin position="3"/>
        <end position="31"/>
    </location>
</feature>
<protein>
    <submittedName>
        <fullName evidence="11">Dead/DEAH box helicase</fullName>
    </submittedName>
</protein>
<evidence type="ECO:0000256" key="2">
    <source>
        <dbReference type="ARBA" id="ARBA00022801"/>
    </source>
</evidence>
<dbReference type="InterPro" id="IPR014001">
    <property type="entry name" value="Helicase_ATP-bd"/>
</dbReference>
<keyword evidence="12" id="KW-1185">Reference proteome</keyword>
<comment type="similarity">
    <text evidence="5">Belongs to the DEAD box helicase family.</text>
</comment>
<dbReference type="InterPro" id="IPR005580">
    <property type="entry name" value="DbpA/CsdA_RNA-bd_dom"/>
</dbReference>
<dbReference type="InterPro" id="IPR050079">
    <property type="entry name" value="DEAD_box_RNA_helicase"/>
</dbReference>
<proteinExistence type="inferred from homology"/>
<evidence type="ECO:0000256" key="5">
    <source>
        <dbReference type="ARBA" id="ARBA00038437"/>
    </source>
</evidence>
<dbReference type="AlphaFoldDB" id="A0A559KJS3"/>
<dbReference type="PANTHER" id="PTHR47959">
    <property type="entry name" value="ATP-DEPENDENT RNA HELICASE RHLE-RELATED"/>
    <property type="match status" value="1"/>
</dbReference>
<name>A0A559KJS3_9MOLU</name>
<dbReference type="GO" id="GO:0003724">
    <property type="term" value="F:RNA helicase activity"/>
    <property type="evidence" value="ECO:0007669"/>
    <property type="project" value="InterPro"/>
</dbReference>
<accession>A0A559KJS3</accession>
<dbReference type="GO" id="GO:0005829">
    <property type="term" value="C:cytosol"/>
    <property type="evidence" value="ECO:0007669"/>
    <property type="project" value="TreeGrafter"/>
</dbReference>
<evidence type="ECO:0000256" key="1">
    <source>
        <dbReference type="ARBA" id="ARBA00022741"/>
    </source>
</evidence>
<feature type="domain" description="Helicase ATP-binding" evidence="8">
    <location>
        <begin position="34"/>
        <end position="205"/>
    </location>
</feature>
<evidence type="ECO:0000259" key="9">
    <source>
        <dbReference type="PROSITE" id="PS51194"/>
    </source>
</evidence>
<dbReference type="CDD" id="cd00268">
    <property type="entry name" value="DEADc"/>
    <property type="match status" value="1"/>
</dbReference>
<dbReference type="InterPro" id="IPR001650">
    <property type="entry name" value="Helicase_C-like"/>
</dbReference>
<keyword evidence="1" id="KW-0547">Nucleotide-binding</keyword>
<dbReference type="SMART" id="SM00490">
    <property type="entry name" value="HELICc"/>
    <property type="match status" value="1"/>
</dbReference>
<evidence type="ECO:0000313" key="12">
    <source>
        <dbReference type="Proteomes" id="UP000320078"/>
    </source>
</evidence>
<feature type="domain" description="Helicase C-terminal" evidence="9">
    <location>
        <begin position="228"/>
        <end position="384"/>
    </location>
</feature>
<evidence type="ECO:0000259" key="10">
    <source>
        <dbReference type="PROSITE" id="PS51195"/>
    </source>
</evidence>
<dbReference type="Pfam" id="PF03880">
    <property type="entry name" value="DbpA"/>
    <property type="match status" value="1"/>
</dbReference>
<dbReference type="PROSITE" id="PS51192">
    <property type="entry name" value="HELICASE_ATP_BIND_1"/>
    <property type="match status" value="1"/>
</dbReference>
<dbReference type="RefSeq" id="WP_144658306.1">
    <property type="nucleotide sequence ID" value="NZ_VIAE01000002.1"/>
</dbReference>
<gene>
    <name evidence="11" type="primary">srmB</name>
    <name evidence="11" type="ORF">MDPP_00158</name>
</gene>
<evidence type="ECO:0000256" key="7">
    <source>
        <dbReference type="SAM" id="MobiDB-lite"/>
    </source>
</evidence>
<feature type="domain" description="DEAD-box RNA helicase Q" evidence="10">
    <location>
        <begin position="3"/>
        <end position="31"/>
    </location>
</feature>
<reference evidence="11 12" key="1">
    <citation type="submission" date="2019-06" db="EMBL/GenBank/DDBJ databases">
        <title>Draft Genome Sequence of Candidatus Phytoplasma pini-Related Strain MDPP: A Resource for Comparative Genomics of Gymnosperm-infecting Phytoplasmas.</title>
        <authorList>
            <person name="Cai W."/>
            <person name="Costanzo S."/>
            <person name="Shao J."/>
            <person name="Zhao Y."/>
            <person name="Davis R."/>
        </authorList>
    </citation>
    <scope>NUCLEOTIDE SEQUENCE [LARGE SCALE GENOMIC DNA]</scope>
    <source>
        <strain evidence="11 12">MDPP</strain>
    </source>
</reference>
<dbReference type="OrthoDB" id="9805696at2"/>
<dbReference type="PROSITE" id="PS51194">
    <property type="entry name" value="HELICASE_CTER"/>
    <property type="match status" value="1"/>
</dbReference>
<feature type="compositionally biased region" description="Low complexity" evidence="7">
    <location>
        <begin position="454"/>
        <end position="469"/>
    </location>
</feature>
<keyword evidence="2" id="KW-0378">Hydrolase</keyword>
<evidence type="ECO:0000256" key="3">
    <source>
        <dbReference type="ARBA" id="ARBA00022806"/>
    </source>
</evidence>
<dbReference type="GO" id="GO:0005524">
    <property type="term" value="F:ATP binding"/>
    <property type="evidence" value="ECO:0007669"/>
    <property type="project" value="UniProtKB-KW"/>
</dbReference>
<organism evidence="11 12">
    <name type="scientific">Candidatus Phytoplasma pini</name>
    <dbReference type="NCBI Taxonomy" id="267362"/>
    <lineage>
        <taxon>Bacteria</taxon>
        <taxon>Bacillati</taxon>
        <taxon>Mycoplasmatota</taxon>
        <taxon>Mollicutes</taxon>
        <taxon>Acholeplasmatales</taxon>
        <taxon>Acholeplasmataceae</taxon>
        <taxon>Candidatus Phytoplasma</taxon>
    </lineage>
</organism>
<dbReference type="InterPro" id="IPR044742">
    <property type="entry name" value="DEAD/DEAH_RhlB"/>
</dbReference>
<dbReference type="SMART" id="SM00487">
    <property type="entry name" value="DEXDc"/>
    <property type="match status" value="1"/>
</dbReference>
<keyword evidence="4" id="KW-0067">ATP-binding</keyword>
<dbReference type="InterPro" id="IPR011545">
    <property type="entry name" value="DEAD/DEAH_box_helicase_dom"/>
</dbReference>
<evidence type="ECO:0000259" key="8">
    <source>
        <dbReference type="PROSITE" id="PS51192"/>
    </source>
</evidence>
<evidence type="ECO:0000256" key="6">
    <source>
        <dbReference type="PROSITE-ProRule" id="PRU00552"/>
    </source>
</evidence>
<dbReference type="GO" id="GO:0003676">
    <property type="term" value="F:nucleic acid binding"/>
    <property type="evidence" value="ECO:0007669"/>
    <property type="project" value="InterPro"/>
</dbReference>
<dbReference type="PANTHER" id="PTHR47959:SF1">
    <property type="entry name" value="ATP-DEPENDENT RNA HELICASE DBPA"/>
    <property type="match status" value="1"/>
</dbReference>
<evidence type="ECO:0000256" key="4">
    <source>
        <dbReference type="ARBA" id="ARBA00022840"/>
    </source>
</evidence>
<dbReference type="InterPro" id="IPR027417">
    <property type="entry name" value="P-loop_NTPase"/>
</dbReference>
<dbReference type="InterPro" id="IPR014014">
    <property type="entry name" value="RNA_helicase_DEAD_Q_motif"/>
</dbReference>
<dbReference type="Gene3D" id="3.30.70.330">
    <property type="match status" value="1"/>
</dbReference>
<dbReference type="SUPFAM" id="SSF52540">
    <property type="entry name" value="P-loop containing nucleoside triphosphate hydrolases"/>
    <property type="match status" value="1"/>
</dbReference>
<sequence>MIISFEHLNLLEKTKKTLVELGFINPTPIQNLVIPVMIEGHDIIAQSQTGTGKTFSFGIPIIEKNDSKLSKIQSLILCPTRELALQVFNEVKKLLKYHKDIRATVIYGGESYNKQFRSLDEKPHIVIATPGRMVDILNRNKIDLSFVKILTLDEADEMLKMGFQESLEIILKSIPTERQTVLFSATIPDSIKKMASKYQKNPRILKVENSNIAVEAIKQFYFLVNDFDKNKLLVRILDQKNPDSVIIFGNTKKDVDNIFSYLQERDFLVDVIHGDLKQNQRQYVMNNFRKKNIKILVATDVAARGLDISDIKMVINYDLPHENEVYIHRIGRTGRAGKEGIAYSFISYKKINQLKKLEYYSRHKMTFLRIPTVEEVYTEQNNLFKNNIVSWIEKYDLEKSKDDKNNNYLTELLLTKFDSKQIINGLLEHIMPHNKKYENISEVKVRNHSYNLINNRYPNSNRESNNNRSYNKDNFNKKNRNYNKKFMTELIINLGKEDGLKPSLFLKILNDKFNIYSYNVGNIEHFSNKTVFELPSNLAQQIKIKKNVYFENKLLHIQQNNK</sequence>
<feature type="region of interest" description="Disordered" evidence="7">
    <location>
        <begin position="454"/>
        <end position="478"/>
    </location>
</feature>
<dbReference type="Pfam" id="PF00271">
    <property type="entry name" value="Helicase_C"/>
    <property type="match status" value="1"/>
</dbReference>